<evidence type="ECO:0000256" key="2">
    <source>
        <dbReference type="ARBA" id="ARBA00022801"/>
    </source>
</evidence>
<dbReference type="GO" id="GO:0016787">
    <property type="term" value="F:hydrolase activity"/>
    <property type="evidence" value="ECO:0007669"/>
    <property type="project" value="UniProtKB-KW"/>
</dbReference>
<organism evidence="5 6">
    <name type="scientific">Nonomuraea mangrovi</name>
    <dbReference type="NCBI Taxonomy" id="2316207"/>
    <lineage>
        <taxon>Bacteria</taxon>
        <taxon>Bacillati</taxon>
        <taxon>Actinomycetota</taxon>
        <taxon>Actinomycetes</taxon>
        <taxon>Streptosporangiales</taxon>
        <taxon>Streptosporangiaceae</taxon>
        <taxon>Nonomuraea</taxon>
    </lineage>
</organism>
<reference evidence="6" key="1">
    <citation type="journal article" date="2019" name="Int. J. Syst. Evol. Microbiol.">
        <title>The Global Catalogue of Microorganisms (GCM) 10K type strain sequencing project: providing services to taxonomists for standard genome sequencing and annotation.</title>
        <authorList>
            <consortium name="The Broad Institute Genomics Platform"/>
            <consortium name="The Broad Institute Genome Sequencing Center for Infectious Disease"/>
            <person name="Wu L."/>
            <person name="Ma J."/>
        </authorList>
    </citation>
    <scope>NUCLEOTIDE SEQUENCE [LARGE SCALE GENOMIC DNA]</scope>
    <source>
        <strain evidence="6">ICMP 6774ER</strain>
    </source>
</reference>
<sequence>MVGWRALGPGMATAMVATAMAVTVMVAGPGAVPSAHAEPKAAGPEPKVVYLTFDDGPSEYTGQVLDILRAHGVHATFFQLGANIRQHRALTRRVFEQGHSVQNHSWSHPDMRGLSWPAFKRQVLNTDAEIRKQTGYAPQCLRPPYGAVDKSVRKRAAALGKRVRLWTVDPRDWARPGAKAIAKRTLKQVEPGGIVLLHDGGGDRRQTVAALPKIIKTLKERGYVFHRLWCG</sequence>
<dbReference type="RefSeq" id="WP_379568369.1">
    <property type="nucleotide sequence ID" value="NZ_JBHUFV010000003.1"/>
</dbReference>
<keyword evidence="2 5" id="KW-0378">Hydrolase</keyword>
<keyword evidence="1" id="KW-0479">Metal-binding</keyword>
<comment type="caution">
    <text evidence="5">The sequence shown here is derived from an EMBL/GenBank/DDBJ whole genome shotgun (WGS) entry which is preliminary data.</text>
</comment>
<dbReference type="PANTHER" id="PTHR10587:SF133">
    <property type="entry name" value="CHITIN DEACETYLASE 1-RELATED"/>
    <property type="match status" value="1"/>
</dbReference>
<dbReference type="SUPFAM" id="SSF88713">
    <property type="entry name" value="Glycoside hydrolase/deacetylase"/>
    <property type="match status" value="1"/>
</dbReference>
<dbReference type="InterPro" id="IPR002509">
    <property type="entry name" value="NODB_dom"/>
</dbReference>
<feature type="signal peptide" evidence="3">
    <location>
        <begin position="1"/>
        <end position="21"/>
    </location>
</feature>
<dbReference type="EMBL" id="JBHUFV010000003">
    <property type="protein sequence ID" value="MFD1930194.1"/>
    <property type="molecule type" value="Genomic_DNA"/>
</dbReference>
<dbReference type="Gene3D" id="3.20.20.370">
    <property type="entry name" value="Glycoside hydrolase/deacetylase"/>
    <property type="match status" value="1"/>
</dbReference>
<dbReference type="EC" id="3.-.-.-" evidence="5"/>
<dbReference type="PANTHER" id="PTHR10587">
    <property type="entry name" value="GLYCOSYL TRANSFERASE-RELATED"/>
    <property type="match status" value="1"/>
</dbReference>
<gene>
    <name evidence="5" type="ORF">ACFSKW_01765</name>
</gene>
<proteinExistence type="predicted"/>
<name>A0ABW4SP77_9ACTN</name>
<dbReference type="InterPro" id="IPR050248">
    <property type="entry name" value="Polysacc_deacetylase_ArnD"/>
</dbReference>
<evidence type="ECO:0000313" key="5">
    <source>
        <dbReference type="EMBL" id="MFD1930194.1"/>
    </source>
</evidence>
<protein>
    <submittedName>
        <fullName evidence="5">Polysaccharide deacetylase family protein</fullName>
        <ecNumber evidence="5">3.-.-.-</ecNumber>
    </submittedName>
</protein>
<dbReference type="Pfam" id="PF01522">
    <property type="entry name" value="Polysacc_deac_1"/>
    <property type="match status" value="1"/>
</dbReference>
<dbReference type="InterPro" id="IPR011330">
    <property type="entry name" value="Glyco_hydro/deAcase_b/a-brl"/>
</dbReference>
<feature type="chain" id="PRO_5045104297" evidence="3">
    <location>
        <begin position="22"/>
        <end position="231"/>
    </location>
</feature>
<dbReference type="PROSITE" id="PS51677">
    <property type="entry name" value="NODB"/>
    <property type="match status" value="1"/>
</dbReference>
<evidence type="ECO:0000259" key="4">
    <source>
        <dbReference type="PROSITE" id="PS51677"/>
    </source>
</evidence>
<evidence type="ECO:0000256" key="1">
    <source>
        <dbReference type="ARBA" id="ARBA00022723"/>
    </source>
</evidence>
<dbReference type="Proteomes" id="UP001597368">
    <property type="component" value="Unassembled WGS sequence"/>
</dbReference>
<accession>A0ABW4SP77</accession>
<keyword evidence="6" id="KW-1185">Reference proteome</keyword>
<evidence type="ECO:0000313" key="6">
    <source>
        <dbReference type="Proteomes" id="UP001597368"/>
    </source>
</evidence>
<keyword evidence="3" id="KW-0732">Signal</keyword>
<feature type="domain" description="NodB homology" evidence="4">
    <location>
        <begin position="47"/>
        <end position="226"/>
    </location>
</feature>
<evidence type="ECO:0000256" key="3">
    <source>
        <dbReference type="SAM" id="SignalP"/>
    </source>
</evidence>
<dbReference type="CDD" id="cd10917">
    <property type="entry name" value="CE4_NodB_like_6s_7s"/>
    <property type="match status" value="1"/>
</dbReference>